<evidence type="ECO:0000256" key="3">
    <source>
        <dbReference type="ARBA" id="ARBA00022729"/>
    </source>
</evidence>
<reference evidence="5" key="1">
    <citation type="submission" date="2022-09" db="EMBL/GenBank/DDBJ databases">
        <title>Comparative genomics and taxonomic characterization of three novel marine species of genus Reichenbachiella exhibiting antioxidant and polysaccharide degradation activities.</title>
        <authorList>
            <person name="Muhammad N."/>
            <person name="Lee Y.-J."/>
            <person name="Ko J."/>
            <person name="Kim S.-G."/>
        </authorList>
    </citation>
    <scope>NUCLEOTIDE SEQUENCE</scope>
    <source>
        <strain evidence="5">BKB1-1</strain>
    </source>
</reference>
<dbReference type="InterPro" id="IPR028082">
    <property type="entry name" value="Peripla_BP_I"/>
</dbReference>
<proteinExistence type="inferred from homology"/>
<name>A0ABY6CQG9_9BACT</name>
<protein>
    <submittedName>
        <fullName evidence="5">Substrate-binding domain-containing protein</fullName>
    </submittedName>
</protein>
<dbReference type="Gene3D" id="3.40.50.2300">
    <property type="match status" value="2"/>
</dbReference>
<dbReference type="PANTHER" id="PTHR30036:SF1">
    <property type="entry name" value="D-XYLOSE-BINDING PERIPLASMIC PROTEIN"/>
    <property type="match status" value="1"/>
</dbReference>
<evidence type="ECO:0000256" key="1">
    <source>
        <dbReference type="ARBA" id="ARBA00004196"/>
    </source>
</evidence>
<comment type="subcellular location">
    <subcellularLocation>
        <location evidence="1">Cell envelope</location>
    </subcellularLocation>
</comment>
<dbReference type="RefSeq" id="WP_262310200.1">
    <property type="nucleotide sequence ID" value="NZ_CP106679.1"/>
</dbReference>
<evidence type="ECO:0000256" key="2">
    <source>
        <dbReference type="ARBA" id="ARBA00007639"/>
    </source>
</evidence>
<organism evidence="5 6">
    <name type="scientific">Reichenbachiella agarivorans</name>
    <dbReference type="NCBI Taxonomy" id="2979464"/>
    <lineage>
        <taxon>Bacteria</taxon>
        <taxon>Pseudomonadati</taxon>
        <taxon>Bacteroidota</taxon>
        <taxon>Cytophagia</taxon>
        <taxon>Cytophagales</taxon>
        <taxon>Reichenbachiellaceae</taxon>
        <taxon>Reichenbachiella</taxon>
    </lineage>
</organism>
<dbReference type="Proteomes" id="UP001065174">
    <property type="component" value="Chromosome"/>
</dbReference>
<evidence type="ECO:0000313" key="5">
    <source>
        <dbReference type="EMBL" id="UXP32765.1"/>
    </source>
</evidence>
<dbReference type="SUPFAM" id="SSF53822">
    <property type="entry name" value="Periplasmic binding protein-like I"/>
    <property type="match status" value="1"/>
</dbReference>
<dbReference type="Pfam" id="PF13407">
    <property type="entry name" value="Peripla_BP_4"/>
    <property type="match status" value="1"/>
</dbReference>
<dbReference type="EMBL" id="CP106679">
    <property type="protein sequence ID" value="UXP32765.1"/>
    <property type="molecule type" value="Genomic_DNA"/>
</dbReference>
<evidence type="ECO:0000259" key="4">
    <source>
        <dbReference type="Pfam" id="PF13407"/>
    </source>
</evidence>
<sequence length="320" mass="35679">MRKTGLFYLLLIFVTHLSMGQSIKVGLLFDQFASARWEVDAGNLKEEFSKLGVETILKVAHSSIEKQIAQTQELVDEGVNAIIVVAVDGSNSSAIIDIAKANNVIVVAYDRPILDNRVDLYVSYNNLEVGKMQAKSMMETVKNGNIILINGPVADINAIQFRKGHLETLKPYVESGQIKIVQDLVLDNWSDVSALMRLYEVAPDFTQIKGVISAVDWFNDAAIEYAGDSAIFTNIYMTGQDPSTATAIKIEKGIQNMTVFKPIDVLSKKAAEMTMARLKKQEIKGLQNYSIGEYTLSSYLFNPIFIDKNNLNEYRSQFNK</sequence>
<dbReference type="InterPro" id="IPR050555">
    <property type="entry name" value="Bact_Solute-Bind_Prot2"/>
</dbReference>
<keyword evidence="3" id="KW-0732">Signal</keyword>
<gene>
    <name evidence="5" type="ORF">N6H18_02160</name>
</gene>
<feature type="domain" description="Periplasmic binding protein" evidence="4">
    <location>
        <begin position="26"/>
        <end position="281"/>
    </location>
</feature>
<accession>A0ABY6CQG9</accession>
<dbReference type="InterPro" id="IPR025997">
    <property type="entry name" value="SBP_2_dom"/>
</dbReference>
<dbReference type="PANTHER" id="PTHR30036">
    <property type="entry name" value="D-XYLOSE-BINDING PERIPLASMIC PROTEIN"/>
    <property type="match status" value="1"/>
</dbReference>
<keyword evidence="6" id="KW-1185">Reference proteome</keyword>
<evidence type="ECO:0000313" key="6">
    <source>
        <dbReference type="Proteomes" id="UP001065174"/>
    </source>
</evidence>
<comment type="similarity">
    <text evidence="2">Belongs to the bacterial solute-binding protein 2 family.</text>
</comment>